<name>A0A8K1CGU6_PYTOL</name>
<dbReference type="PANTHER" id="PTHR22597:SF0">
    <property type="entry name" value="POLYCOMB PROTEIN SUZ12"/>
    <property type="match status" value="1"/>
</dbReference>
<keyword evidence="3" id="KW-0863">Zinc-finger</keyword>
<evidence type="ECO:0000256" key="1">
    <source>
        <dbReference type="ARBA" id="ARBA00007416"/>
    </source>
</evidence>
<feature type="domain" description="Polycomb protein VEFS-Box" evidence="9">
    <location>
        <begin position="485"/>
        <end position="603"/>
    </location>
</feature>
<evidence type="ECO:0000256" key="5">
    <source>
        <dbReference type="ARBA" id="ARBA00022853"/>
    </source>
</evidence>
<proteinExistence type="inferred from homology"/>
<evidence type="ECO:0000256" key="2">
    <source>
        <dbReference type="ARBA" id="ARBA00022723"/>
    </source>
</evidence>
<dbReference type="GO" id="GO:0008270">
    <property type="term" value="F:zinc ion binding"/>
    <property type="evidence" value="ECO:0007669"/>
    <property type="project" value="UniProtKB-KW"/>
</dbReference>
<evidence type="ECO:0000256" key="8">
    <source>
        <dbReference type="SAM" id="MobiDB-lite"/>
    </source>
</evidence>
<keyword evidence="5" id="KW-0156">Chromatin regulator</keyword>
<dbReference type="Pfam" id="PF23320">
    <property type="entry name" value="Zn_SUZ12"/>
    <property type="match status" value="1"/>
</dbReference>
<evidence type="ECO:0000259" key="10">
    <source>
        <dbReference type="Pfam" id="PF23320"/>
    </source>
</evidence>
<feature type="domain" description="Polycomb protein SUZ12-like zinc finger" evidence="10">
    <location>
        <begin position="341"/>
        <end position="405"/>
    </location>
</feature>
<dbReference type="Proteomes" id="UP000794436">
    <property type="component" value="Unassembled WGS sequence"/>
</dbReference>
<keyword evidence="2" id="KW-0479">Metal-binding</keyword>
<keyword evidence="12" id="KW-1185">Reference proteome</keyword>
<evidence type="ECO:0000313" key="11">
    <source>
        <dbReference type="EMBL" id="TMW63127.1"/>
    </source>
</evidence>
<dbReference type="AlphaFoldDB" id="A0A8K1CGU6"/>
<organism evidence="11 12">
    <name type="scientific">Pythium oligandrum</name>
    <name type="common">Mycoparasitic fungus</name>
    <dbReference type="NCBI Taxonomy" id="41045"/>
    <lineage>
        <taxon>Eukaryota</taxon>
        <taxon>Sar</taxon>
        <taxon>Stramenopiles</taxon>
        <taxon>Oomycota</taxon>
        <taxon>Peronosporomycetes</taxon>
        <taxon>Pythiales</taxon>
        <taxon>Pythiaceae</taxon>
        <taxon>Pythium</taxon>
    </lineage>
</organism>
<dbReference type="EMBL" id="SPLM01000072">
    <property type="protein sequence ID" value="TMW63127.1"/>
    <property type="molecule type" value="Genomic_DNA"/>
</dbReference>
<evidence type="ECO:0000256" key="3">
    <source>
        <dbReference type="ARBA" id="ARBA00022771"/>
    </source>
</evidence>
<accession>A0A8K1CGU6</accession>
<dbReference type="CDD" id="cd21553">
    <property type="entry name" value="VEFS-box_EMF2-like"/>
    <property type="match status" value="1"/>
</dbReference>
<dbReference type="Pfam" id="PF09733">
    <property type="entry name" value="VEFS-Box"/>
    <property type="match status" value="1"/>
</dbReference>
<dbReference type="OrthoDB" id="166746at2759"/>
<keyword evidence="4" id="KW-0862">Zinc</keyword>
<dbReference type="GO" id="GO:0031490">
    <property type="term" value="F:chromatin DNA binding"/>
    <property type="evidence" value="ECO:0007669"/>
    <property type="project" value="TreeGrafter"/>
</dbReference>
<protein>
    <recommendedName>
        <fullName evidence="13">Polycomb protein VEFS-Box domain-containing protein</fullName>
    </recommendedName>
</protein>
<comment type="caution">
    <text evidence="11">The sequence shown here is derived from an EMBL/GenBank/DDBJ whole genome shotgun (WGS) entry which is preliminary data.</text>
</comment>
<evidence type="ECO:0000256" key="6">
    <source>
        <dbReference type="ARBA" id="ARBA00023015"/>
    </source>
</evidence>
<sequence length="640" mass="73533">MMRHSFTPLHGAKMTAKENGKRKRDGGDDTCKPKERRLKARQEELEEEFAATYHALTSLYKLLEVQHLHSPLFLPRTLSYRLVLPQERRKKQRALEAKKEDPDVAHAVKSELEVVSRRRVVAEPTGATLREFKIGMTAETIEAFKRENKRVGLLFSVFTADGKRFATNSFDLVATCLTPVPITKEVKLPSAFVHPHADIYMLAVQVVEISDVADKLASDCHYAFDDAPKDVKPVIGAELLRSRVLSRTPLYGNILRLDVTRRRTGYFSLELPALESSSRGVVKLQFRVQWDPLPKTSRMLRLQSVVESNWPAGSINIRDEDIQVVTPKPFKPSPWTRRGNTNVWFHYLYHSLLRRMSEKRPDYSCAWCNQYAGSLRGLVSHLTSSHTRFRFQVVAGHDNIPHIYVWPRQLLRGDGDGAAVSMSPSLCEVNLDDDEQMDKIEQHFTYISGRRSRAKRGNVSEGEAMVDRMQEFDELEESAEEATEQFYAPLLQRQYFHSRTGAVVLDHEKDYDSDDDVDEEWITQQSERLLDEFEDVSLEEKEFMKMWNRHVKENRILADFMVASSCRLFAKRHGERLLKSGLRHNFLLHLFNLWDNSLLNSRAIIDCILIVDHHETLRKLNENGAENGHADHAAASTPSA</sequence>
<dbReference type="InterPro" id="IPR019135">
    <property type="entry name" value="Polycomb_protein_VEFS-Box"/>
</dbReference>
<comment type="similarity">
    <text evidence="1">Belongs to the VEFS (VRN2-EMF2-FIS2-SU(Z)12) family.</text>
</comment>
<dbReference type="GO" id="GO:0005634">
    <property type="term" value="C:nucleus"/>
    <property type="evidence" value="ECO:0007669"/>
    <property type="project" value="TreeGrafter"/>
</dbReference>
<evidence type="ECO:0008006" key="13">
    <source>
        <dbReference type="Google" id="ProtNLM"/>
    </source>
</evidence>
<dbReference type="GO" id="GO:0006325">
    <property type="term" value="P:chromatin organization"/>
    <property type="evidence" value="ECO:0007669"/>
    <property type="project" value="UniProtKB-KW"/>
</dbReference>
<evidence type="ECO:0000313" key="12">
    <source>
        <dbReference type="Proteomes" id="UP000794436"/>
    </source>
</evidence>
<feature type="region of interest" description="Disordered" evidence="8">
    <location>
        <begin position="1"/>
        <end position="35"/>
    </location>
</feature>
<evidence type="ECO:0000259" key="9">
    <source>
        <dbReference type="Pfam" id="PF09733"/>
    </source>
</evidence>
<evidence type="ECO:0000256" key="7">
    <source>
        <dbReference type="ARBA" id="ARBA00023163"/>
    </source>
</evidence>
<evidence type="ECO:0000256" key="4">
    <source>
        <dbReference type="ARBA" id="ARBA00022833"/>
    </source>
</evidence>
<dbReference type="InterPro" id="IPR057540">
    <property type="entry name" value="Znf_SUZ12"/>
</dbReference>
<keyword evidence="7" id="KW-0804">Transcription</keyword>
<reference evidence="11" key="1">
    <citation type="submission" date="2019-03" db="EMBL/GenBank/DDBJ databases">
        <title>Long read genome sequence of the mycoparasitic Pythium oligandrum ATCC 38472 isolated from sugarbeet rhizosphere.</title>
        <authorList>
            <person name="Gaulin E."/>
        </authorList>
    </citation>
    <scope>NUCLEOTIDE SEQUENCE</scope>
    <source>
        <strain evidence="11">ATCC 38472_TT</strain>
    </source>
</reference>
<feature type="compositionally biased region" description="Basic and acidic residues" evidence="8">
    <location>
        <begin position="15"/>
        <end position="33"/>
    </location>
</feature>
<dbReference type="PANTHER" id="PTHR22597">
    <property type="entry name" value="POLYCOMB GROUP PROTEIN"/>
    <property type="match status" value="1"/>
</dbReference>
<keyword evidence="6" id="KW-0805">Transcription regulation</keyword>
<gene>
    <name evidence="11" type="ORF">Poli38472_002068</name>
</gene>